<sequence length="117" mass="13109">MCQLYEGNPLGQMGDGTSMSRLDRFLLSDGLIDSKSVVGQEKSLVAGSQAFVIKEKLKRLKDILRWLNREIFGWIDLEIEKYVVELNEDDVLLGNSNVVDIDEDQEGSGQDCLNVSN</sequence>
<comment type="caution">
    <text evidence="1">The sequence shown here is derived from an EMBL/GenBank/DDBJ whole genome shotgun (WGS) entry which is preliminary data.</text>
</comment>
<dbReference type="AlphaFoldDB" id="A0A9D4VRY3"/>
<organism evidence="1 2">
    <name type="scientific">Pisum sativum</name>
    <name type="common">Garden pea</name>
    <name type="synonym">Lathyrus oleraceus</name>
    <dbReference type="NCBI Taxonomy" id="3888"/>
    <lineage>
        <taxon>Eukaryota</taxon>
        <taxon>Viridiplantae</taxon>
        <taxon>Streptophyta</taxon>
        <taxon>Embryophyta</taxon>
        <taxon>Tracheophyta</taxon>
        <taxon>Spermatophyta</taxon>
        <taxon>Magnoliopsida</taxon>
        <taxon>eudicotyledons</taxon>
        <taxon>Gunneridae</taxon>
        <taxon>Pentapetalae</taxon>
        <taxon>rosids</taxon>
        <taxon>fabids</taxon>
        <taxon>Fabales</taxon>
        <taxon>Fabaceae</taxon>
        <taxon>Papilionoideae</taxon>
        <taxon>50 kb inversion clade</taxon>
        <taxon>NPAAA clade</taxon>
        <taxon>Hologalegina</taxon>
        <taxon>IRL clade</taxon>
        <taxon>Fabeae</taxon>
        <taxon>Lathyrus</taxon>
    </lineage>
</organism>
<accession>A0A9D4VRY3</accession>
<protein>
    <submittedName>
        <fullName evidence="1">Uncharacterized protein</fullName>
    </submittedName>
</protein>
<dbReference type="EMBL" id="JAMSHJ010000007">
    <property type="protein sequence ID" value="KAI5387661.1"/>
    <property type="molecule type" value="Genomic_DNA"/>
</dbReference>
<dbReference type="Gramene" id="Psat07G0366300-T1">
    <property type="protein sequence ID" value="KAI5387661.1"/>
    <property type="gene ID" value="KIW84_073663"/>
</dbReference>
<evidence type="ECO:0000313" key="2">
    <source>
        <dbReference type="Proteomes" id="UP001058974"/>
    </source>
</evidence>
<name>A0A9D4VRY3_PEA</name>
<evidence type="ECO:0000313" key="1">
    <source>
        <dbReference type="EMBL" id="KAI5387661.1"/>
    </source>
</evidence>
<keyword evidence="2" id="KW-1185">Reference proteome</keyword>
<proteinExistence type="predicted"/>
<dbReference type="Proteomes" id="UP001058974">
    <property type="component" value="Chromosome 7"/>
</dbReference>
<gene>
    <name evidence="1" type="ORF">KIW84_073663</name>
</gene>
<reference evidence="1 2" key="1">
    <citation type="journal article" date="2022" name="Nat. Genet.">
        <title>Improved pea reference genome and pan-genome highlight genomic features and evolutionary characteristics.</title>
        <authorList>
            <person name="Yang T."/>
            <person name="Liu R."/>
            <person name="Luo Y."/>
            <person name="Hu S."/>
            <person name="Wang D."/>
            <person name="Wang C."/>
            <person name="Pandey M.K."/>
            <person name="Ge S."/>
            <person name="Xu Q."/>
            <person name="Li N."/>
            <person name="Li G."/>
            <person name="Huang Y."/>
            <person name="Saxena R.K."/>
            <person name="Ji Y."/>
            <person name="Li M."/>
            <person name="Yan X."/>
            <person name="He Y."/>
            <person name="Liu Y."/>
            <person name="Wang X."/>
            <person name="Xiang C."/>
            <person name="Varshney R.K."/>
            <person name="Ding H."/>
            <person name="Gao S."/>
            <person name="Zong X."/>
        </authorList>
    </citation>
    <scope>NUCLEOTIDE SEQUENCE [LARGE SCALE GENOMIC DNA]</scope>
    <source>
        <strain evidence="1 2">cv. Zhongwan 6</strain>
    </source>
</reference>